<dbReference type="GO" id="GO:0008712">
    <property type="term" value="F:ADP-glyceromanno-heptose 6-epimerase activity"/>
    <property type="evidence" value="ECO:0007669"/>
    <property type="project" value="InterPro"/>
</dbReference>
<proteinExistence type="predicted"/>
<evidence type="ECO:0000259" key="4">
    <source>
        <dbReference type="Pfam" id="PF01370"/>
    </source>
</evidence>
<dbReference type="Proteomes" id="UP000248116">
    <property type="component" value="Unassembled WGS sequence"/>
</dbReference>
<dbReference type="EMBL" id="PRCW01000098">
    <property type="protein sequence ID" value="PYD47093.1"/>
    <property type="molecule type" value="Genomic_DNA"/>
</dbReference>
<protein>
    <submittedName>
        <fullName evidence="6">ADP-glyceromanno-heptose 6-epimerase</fullName>
    </submittedName>
</protein>
<dbReference type="InterPro" id="IPR011912">
    <property type="entry name" value="Heptose_epim"/>
</dbReference>
<dbReference type="NCBIfam" id="TIGR02197">
    <property type="entry name" value="heptose_epim"/>
    <property type="match status" value="1"/>
</dbReference>
<dbReference type="InterPro" id="IPR036291">
    <property type="entry name" value="NAD(P)-bd_dom_sf"/>
</dbReference>
<gene>
    <name evidence="6" type="primary">rfaD</name>
    <name evidence="5" type="ORF">C3920_11765</name>
    <name evidence="6" type="ORF">CFR71_04390</name>
</gene>
<dbReference type="EMBL" id="NOXG01000003">
    <property type="protein sequence ID" value="PYD76378.1"/>
    <property type="molecule type" value="Genomic_DNA"/>
</dbReference>
<evidence type="ECO:0000313" key="5">
    <source>
        <dbReference type="EMBL" id="PYD47093.1"/>
    </source>
</evidence>
<accession>A0A318QGI0</accession>
<dbReference type="Gene3D" id="3.90.25.10">
    <property type="entry name" value="UDP-galactose 4-epimerase, domain 1"/>
    <property type="match status" value="1"/>
</dbReference>
<dbReference type="Pfam" id="PF01370">
    <property type="entry name" value="Epimerase"/>
    <property type="match status" value="1"/>
</dbReference>
<dbReference type="AlphaFoldDB" id="A0A318QGI0"/>
<dbReference type="Gene3D" id="3.40.50.720">
    <property type="entry name" value="NAD(P)-binding Rossmann-like Domain"/>
    <property type="match status" value="1"/>
</dbReference>
<dbReference type="PANTHER" id="PTHR43103">
    <property type="entry name" value="NUCLEOSIDE-DIPHOSPHATE-SUGAR EPIMERASE"/>
    <property type="match status" value="1"/>
</dbReference>
<dbReference type="GO" id="GO:0005975">
    <property type="term" value="P:carbohydrate metabolic process"/>
    <property type="evidence" value="ECO:0007669"/>
    <property type="project" value="InterPro"/>
</dbReference>
<reference evidence="6 7" key="1">
    <citation type="submission" date="2017-07" db="EMBL/GenBank/DDBJ databases">
        <title>A draft genome sequence of Komagataeibacter sp. T5K1.</title>
        <authorList>
            <person name="Skraban J."/>
            <person name="Cleenwerck I."/>
            <person name="Vandamme P."/>
            <person name="Trcek J."/>
        </authorList>
    </citation>
    <scope>NUCLEOTIDE SEQUENCE [LARGE SCALE GENOMIC DNA]</scope>
    <source>
        <strain evidence="6 7">T5K1</strain>
    </source>
</reference>
<sequence length="326" mass="36353">MIIITGGAGFIGSCLHKALHARGEQTAIVDSLGNVGKWRNLRKHVPDFLIAPQDLDAFLDSRPDVTAVFHLGAISETMATDGDLVWRTNVDLSIRLMEWCAREEVRFIYASSAATYGAADRMEMFSDDPARLEALRPLNLYGWSKYAFDCTLMRRLAQGDLQGLSWAGLKFFNVYGPNEYHKGPMMSLVHGKYGDVRAGRAPRLFRSDRPGLPDGHQARDFIWVGDAVAVMLWLLDHQHVHGVFNCGTGVARTCLDLAYAVCDAAGVARRVEFIDMPAALHGQYQSYTCADMARLRTAGYDQPFVTLEEGVRRYIHDYLAADDPYV</sequence>
<organism evidence="6 7">
    <name type="scientific">Novacetimonas pomaceti</name>
    <dbReference type="NCBI Taxonomy" id="2021998"/>
    <lineage>
        <taxon>Bacteria</taxon>
        <taxon>Pseudomonadati</taxon>
        <taxon>Pseudomonadota</taxon>
        <taxon>Alphaproteobacteria</taxon>
        <taxon>Acetobacterales</taxon>
        <taxon>Acetobacteraceae</taxon>
        <taxon>Novacetimonas</taxon>
    </lineage>
</organism>
<dbReference type="SUPFAM" id="SSF51735">
    <property type="entry name" value="NAD(P)-binding Rossmann-fold domains"/>
    <property type="match status" value="1"/>
</dbReference>
<evidence type="ECO:0000256" key="1">
    <source>
        <dbReference type="ARBA" id="ARBA00022857"/>
    </source>
</evidence>
<dbReference type="InterPro" id="IPR001509">
    <property type="entry name" value="Epimerase_deHydtase"/>
</dbReference>
<dbReference type="GO" id="GO:0050661">
    <property type="term" value="F:NADP binding"/>
    <property type="evidence" value="ECO:0007669"/>
    <property type="project" value="InterPro"/>
</dbReference>
<evidence type="ECO:0000256" key="2">
    <source>
        <dbReference type="ARBA" id="ARBA00023235"/>
    </source>
</evidence>
<dbReference type="RefSeq" id="WP_110528459.1">
    <property type="nucleotide sequence ID" value="NZ_JAHRDT010000033.1"/>
</dbReference>
<keyword evidence="3" id="KW-0119">Carbohydrate metabolism</keyword>
<evidence type="ECO:0000313" key="8">
    <source>
        <dbReference type="Proteomes" id="UP000248116"/>
    </source>
</evidence>
<keyword evidence="1" id="KW-0521">NADP</keyword>
<keyword evidence="2" id="KW-0413">Isomerase</keyword>
<dbReference type="Proteomes" id="UP000247609">
    <property type="component" value="Unassembled WGS sequence"/>
</dbReference>
<evidence type="ECO:0000313" key="6">
    <source>
        <dbReference type="EMBL" id="PYD76378.1"/>
    </source>
</evidence>
<feature type="domain" description="NAD-dependent epimerase/dehydratase" evidence="4">
    <location>
        <begin position="2"/>
        <end position="247"/>
    </location>
</feature>
<comment type="caution">
    <text evidence="6">The sequence shown here is derived from an EMBL/GenBank/DDBJ whole genome shotgun (WGS) entry which is preliminary data.</text>
</comment>
<dbReference type="PANTHER" id="PTHR43103:SF3">
    <property type="entry name" value="ADP-L-GLYCERO-D-MANNO-HEPTOSE-6-EPIMERASE"/>
    <property type="match status" value="1"/>
</dbReference>
<evidence type="ECO:0000313" key="7">
    <source>
        <dbReference type="Proteomes" id="UP000247609"/>
    </source>
</evidence>
<name>A0A318QGI0_9PROT</name>
<reference evidence="5 8" key="2">
    <citation type="submission" date="2018-02" db="EMBL/GenBank/DDBJ databases">
        <authorList>
            <person name="Skraban J."/>
            <person name="Trcek J."/>
        </authorList>
    </citation>
    <scope>NUCLEOTIDE SEQUENCE [LARGE SCALE GENOMIC DNA]</scope>
    <source>
        <strain evidence="5 8">AV446</strain>
    </source>
</reference>
<keyword evidence="8" id="KW-1185">Reference proteome</keyword>
<evidence type="ECO:0000256" key="3">
    <source>
        <dbReference type="ARBA" id="ARBA00023277"/>
    </source>
</evidence>